<keyword evidence="3" id="KW-0812">Transmembrane</keyword>
<feature type="coiled-coil region" evidence="1">
    <location>
        <begin position="30"/>
        <end position="60"/>
    </location>
</feature>
<keyword evidence="6" id="KW-1185">Reference proteome</keyword>
<dbReference type="Proteomes" id="UP000796761">
    <property type="component" value="Unassembled WGS sequence"/>
</dbReference>
<keyword evidence="4" id="KW-0732">Signal</keyword>
<evidence type="ECO:0000313" key="6">
    <source>
        <dbReference type="Proteomes" id="UP000796761"/>
    </source>
</evidence>
<dbReference type="AlphaFoldDB" id="A0A8K1GNU2"/>
<accession>A0A8K1GNU2</accession>
<evidence type="ECO:0000256" key="4">
    <source>
        <dbReference type="SAM" id="SignalP"/>
    </source>
</evidence>
<evidence type="ECO:0000313" key="5">
    <source>
        <dbReference type="EMBL" id="TRZ22544.1"/>
    </source>
</evidence>
<evidence type="ECO:0000256" key="3">
    <source>
        <dbReference type="SAM" id="Phobius"/>
    </source>
</evidence>
<keyword evidence="1" id="KW-0175">Coiled coil</keyword>
<dbReference type="EMBL" id="SWJQ01000092">
    <property type="protein sequence ID" value="TRZ22544.1"/>
    <property type="molecule type" value="Genomic_DNA"/>
</dbReference>
<sequence length="133" mass="15989">MDSWIFWFLLLPSILQYPKPVGDGLDEVMRLRMEQRAKLLEEERIRLEREVEQLELAQRGASWGNLLWSVVQPWQVGAFAGLLVLLLAVWFMWRKRSPEAEISGEEEKEKEEEEEEDEPWAYDLRWLFEEHTQ</sequence>
<proteinExistence type="predicted"/>
<comment type="caution">
    <text evidence="5">The sequence shown here is derived from an EMBL/GenBank/DDBJ whole genome shotgun (WGS) entry which is preliminary data.</text>
</comment>
<organism evidence="5 6">
    <name type="scientific">Zosterops borbonicus</name>
    <dbReference type="NCBI Taxonomy" id="364589"/>
    <lineage>
        <taxon>Eukaryota</taxon>
        <taxon>Metazoa</taxon>
        <taxon>Chordata</taxon>
        <taxon>Craniata</taxon>
        <taxon>Vertebrata</taxon>
        <taxon>Euteleostomi</taxon>
        <taxon>Archelosauria</taxon>
        <taxon>Archosauria</taxon>
        <taxon>Dinosauria</taxon>
        <taxon>Saurischia</taxon>
        <taxon>Theropoda</taxon>
        <taxon>Coelurosauria</taxon>
        <taxon>Aves</taxon>
        <taxon>Neognathae</taxon>
        <taxon>Neoaves</taxon>
        <taxon>Telluraves</taxon>
        <taxon>Australaves</taxon>
        <taxon>Passeriformes</taxon>
        <taxon>Sylvioidea</taxon>
        <taxon>Zosteropidae</taxon>
        <taxon>Zosterops</taxon>
    </lineage>
</organism>
<name>A0A8K1GNU2_9PASS</name>
<feature type="region of interest" description="Disordered" evidence="2">
    <location>
        <begin position="99"/>
        <end position="120"/>
    </location>
</feature>
<feature type="transmembrane region" description="Helical" evidence="3">
    <location>
        <begin position="74"/>
        <end position="93"/>
    </location>
</feature>
<reference evidence="5" key="1">
    <citation type="submission" date="2019-04" db="EMBL/GenBank/DDBJ databases">
        <title>Genome assembly of Zosterops borbonicus 15179.</title>
        <authorList>
            <person name="Leroy T."/>
            <person name="Anselmetti Y."/>
            <person name="Tilak M.-K."/>
            <person name="Nabholz B."/>
        </authorList>
    </citation>
    <scope>NUCLEOTIDE SEQUENCE</scope>
    <source>
        <strain evidence="5">HGM_15179</strain>
        <tissue evidence="5">Muscle</tissue>
    </source>
</reference>
<protein>
    <submittedName>
        <fullName evidence="5">Uncharacterized protein</fullName>
    </submittedName>
</protein>
<keyword evidence="3" id="KW-0472">Membrane</keyword>
<keyword evidence="3" id="KW-1133">Transmembrane helix</keyword>
<feature type="compositionally biased region" description="Acidic residues" evidence="2">
    <location>
        <begin position="102"/>
        <end position="120"/>
    </location>
</feature>
<feature type="signal peptide" evidence="4">
    <location>
        <begin position="1"/>
        <end position="16"/>
    </location>
</feature>
<gene>
    <name evidence="5" type="ORF">HGM15179_004528</name>
</gene>
<evidence type="ECO:0000256" key="2">
    <source>
        <dbReference type="SAM" id="MobiDB-lite"/>
    </source>
</evidence>
<evidence type="ECO:0000256" key="1">
    <source>
        <dbReference type="SAM" id="Coils"/>
    </source>
</evidence>
<feature type="chain" id="PRO_5035448568" evidence="4">
    <location>
        <begin position="17"/>
        <end position="133"/>
    </location>
</feature>